<keyword evidence="8" id="KW-0206">Cytoskeleton</keyword>
<comment type="similarity">
    <text evidence="3">Belongs to the DRC10 family.</text>
</comment>
<keyword evidence="6" id="KW-0282">Flagellum</keyword>
<keyword evidence="7" id="KW-0969">Cilium</keyword>
<sequence>MFIDTEAKSLYNVIEIFERKIIYLSFINEEILEKLNEHDISTIPEEFLLYFKDIIKLNKLYEHSDILKNYEDDDKEGEDDVNYKKCVDDEEVCVNKEHQDLIDKIKKYCIRLCNIFNENASLYEILNKMKDKENHDFSKFLYIIKDIKNIFQTKFQTSALEKIKGIENMNKLKDEEKKIQEEEKKLNEELENIRKESHKELNELEQCLKKKEKELEHLKKSSQENLQVLLNMLPLNDTSDNLEHINMLFEKTKNIYENKIKLYQDQEISLVKKNKLLELDIENYINLIDDQIKSKDDEIEKWTRELKKNKITEKDLDSILLRKQNEENERCFLHELTEKRNMINQKKDNINNEAAVLIQSYIRAVKERNLFSEHEKKKKSRKKKK</sequence>
<dbReference type="PANTHER" id="PTHR31598">
    <property type="entry name" value="IQ DOMAIN-CONTAINING PROTEIN D"/>
    <property type="match status" value="1"/>
</dbReference>
<accession>A0A024W578</accession>
<evidence type="ECO:0000256" key="6">
    <source>
        <dbReference type="ARBA" id="ARBA00022846"/>
    </source>
</evidence>
<dbReference type="eggNOG" id="ENOG502QWTX">
    <property type="taxonomic scope" value="Eukaryota"/>
</dbReference>
<feature type="coiled-coil region" evidence="10">
    <location>
        <begin position="169"/>
        <end position="221"/>
    </location>
</feature>
<evidence type="ECO:0000256" key="1">
    <source>
        <dbReference type="ARBA" id="ARBA00003029"/>
    </source>
</evidence>
<evidence type="ECO:0000313" key="11">
    <source>
        <dbReference type="EMBL" id="ETW36069.1"/>
    </source>
</evidence>
<evidence type="ECO:0000256" key="7">
    <source>
        <dbReference type="ARBA" id="ARBA00023069"/>
    </source>
</evidence>
<name>A0A024W578_PLAFA</name>
<reference evidence="11 12" key="2">
    <citation type="submission" date="2013-02" db="EMBL/GenBank/DDBJ databases">
        <title>The Genome Sequence of Plasmodium falciparum Tanzania (2000708).</title>
        <authorList>
            <consortium name="The Broad Institute Genome Sequencing Platform"/>
            <consortium name="The Broad Institute Genome Sequencing Center for Infectious Disease"/>
            <person name="Neafsey D."/>
            <person name="Cheeseman I."/>
            <person name="Volkman S."/>
            <person name="Adams J."/>
            <person name="Walker B."/>
            <person name="Young S.K."/>
            <person name="Zeng Q."/>
            <person name="Gargeya S."/>
            <person name="Fitzgerald M."/>
            <person name="Haas B."/>
            <person name="Abouelleil A."/>
            <person name="Alvarado L."/>
            <person name="Arachchi H.M."/>
            <person name="Berlin A.M."/>
            <person name="Chapman S.B."/>
            <person name="Dewar J."/>
            <person name="Goldberg J."/>
            <person name="Griggs A."/>
            <person name="Gujja S."/>
            <person name="Hansen M."/>
            <person name="Howarth C."/>
            <person name="Imamovic A."/>
            <person name="Larimer J."/>
            <person name="McCowan C."/>
            <person name="Murphy C."/>
            <person name="Neiman D."/>
            <person name="Pearson M."/>
            <person name="Priest M."/>
            <person name="Roberts A."/>
            <person name="Saif S."/>
            <person name="Shea T."/>
            <person name="Sisk P."/>
            <person name="Sykes S."/>
            <person name="Wortman J."/>
            <person name="Nusbaum C."/>
            <person name="Birren B."/>
        </authorList>
    </citation>
    <scope>NUCLEOTIDE SEQUENCE [LARGE SCALE GENOMIC DNA]</scope>
    <source>
        <strain evidence="12">Tanzania (2000708)</strain>
    </source>
</reference>
<keyword evidence="5" id="KW-0963">Cytoplasm</keyword>
<reference evidence="11 12" key="1">
    <citation type="submission" date="2013-02" db="EMBL/GenBank/DDBJ databases">
        <title>The Genome Annotation of Plasmodium falciparum Tanzania (2000708).</title>
        <authorList>
            <consortium name="The Broad Institute Genome Sequencing Platform"/>
            <consortium name="The Broad Institute Genome Sequencing Center for Infectious Disease"/>
            <person name="Neafsey D."/>
            <person name="Hoffman S."/>
            <person name="Volkman S."/>
            <person name="Rosenthal P."/>
            <person name="Walker B."/>
            <person name="Young S.K."/>
            <person name="Zeng Q."/>
            <person name="Gargeya S."/>
            <person name="Fitzgerald M."/>
            <person name="Haas B."/>
            <person name="Abouelleil A."/>
            <person name="Allen A.W."/>
            <person name="Alvarado L."/>
            <person name="Arachchi H.M."/>
            <person name="Berlin A.M."/>
            <person name="Chapman S.B."/>
            <person name="Gainer-Dewar J."/>
            <person name="Goldberg J."/>
            <person name="Griggs A."/>
            <person name="Gujja S."/>
            <person name="Hansen M."/>
            <person name="Howarth C."/>
            <person name="Imamovic A."/>
            <person name="Ireland A."/>
            <person name="Larimer J."/>
            <person name="McCowan C."/>
            <person name="Murphy C."/>
            <person name="Pearson M."/>
            <person name="Poon T.W."/>
            <person name="Priest M."/>
            <person name="Roberts A."/>
            <person name="Saif S."/>
            <person name="Shea T."/>
            <person name="Sisk P."/>
            <person name="Sykes S."/>
            <person name="Wortman J."/>
            <person name="Nusbaum C."/>
            <person name="Birren B."/>
        </authorList>
    </citation>
    <scope>NUCLEOTIDE SEQUENCE [LARGE SCALE GENOMIC DNA]</scope>
    <source>
        <strain evidence="12">Tanzania (2000708)</strain>
    </source>
</reference>
<comment type="subcellular location">
    <subcellularLocation>
        <location evidence="2">Cytoplasm</location>
        <location evidence="2">Cytoskeleton</location>
        <location evidence="2">Flagellum axoneme</location>
    </subcellularLocation>
</comment>
<evidence type="ECO:0000313" key="12">
    <source>
        <dbReference type="Proteomes" id="UP000030708"/>
    </source>
</evidence>
<dbReference type="PROSITE" id="PS50096">
    <property type="entry name" value="IQ"/>
    <property type="match status" value="1"/>
</dbReference>
<feature type="coiled-coil region" evidence="10">
    <location>
        <begin position="285"/>
        <end position="353"/>
    </location>
</feature>
<evidence type="ECO:0000256" key="3">
    <source>
        <dbReference type="ARBA" id="ARBA00009071"/>
    </source>
</evidence>
<evidence type="ECO:0000256" key="8">
    <source>
        <dbReference type="ARBA" id="ARBA00023212"/>
    </source>
</evidence>
<comment type="function">
    <text evidence="1">Component of the nexin-dynein regulatory complex (N-DRC), a key regulator of ciliary/flagellar motility which maintains the alignment and integrity of the distal axoneme and regulates microtubule sliding in motile axonemes.</text>
</comment>
<dbReference type="AlphaFoldDB" id="A0A024W578"/>
<organism evidence="11 12">
    <name type="scientific">Plasmodium falciparum Tanzania</name>
    <name type="common">2000708</name>
    <dbReference type="NCBI Taxonomy" id="1036725"/>
    <lineage>
        <taxon>Eukaryota</taxon>
        <taxon>Sar</taxon>
        <taxon>Alveolata</taxon>
        <taxon>Apicomplexa</taxon>
        <taxon>Aconoidasida</taxon>
        <taxon>Haemosporida</taxon>
        <taxon>Plasmodiidae</taxon>
        <taxon>Plasmodium</taxon>
        <taxon>Plasmodium (Laverania)</taxon>
    </lineage>
</organism>
<evidence type="ECO:0000256" key="5">
    <source>
        <dbReference type="ARBA" id="ARBA00022490"/>
    </source>
</evidence>
<dbReference type="SMR" id="A0A024W578"/>
<proteinExistence type="inferred from homology"/>
<dbReference type="OrthoDB" id="371510at2759"/>
<dbReference type="Proteomes" id="UP000030708">
    <property type="component" value="Unassembled WGS sequence"/>
</dbReference>
<dbReference type="InterPro" id="IPR042815">
    <property type="entry name" value="DRC10"/>
</dbReference>
<evidence type="ECO:0000256" key="10">
    <source>
        <dbReference type="SAM" id="Coils"/>
    </source>
</evidence>
<keyword evidence="10" id="KW-0175">Coiled coil</keyword>
<evidence type="ECO:0000256" key="2">
    <source>
        <dbReference type="ARBA" id="ARBA00004611"/>
    </source>
</evidence>
<evidence type="ECO:0000256" key="9">
    <source>
        <dbReference type="ARBA" id="ARBA00023273"/>
    </source>
</evidence>
<dbReference type="PANTHER" id="PTHR31598:SF1">
    <property type="entry name" value="DYNEIN REGULATORY COMPLEX PROTEIN 10"/>
    <property type="match status" value="1"/>
</dbReference>
<evidence type="ECO:0000256" key="4">
    <source>
        <dbReference type="ARBA" id="ARBA00021752"/>
    </source>
</evidence>
<gene>
    <name evidence="11" type="ORF">PFTANZ_03225</name>
</gene>
<protein>
    <recommendedName>
        <fullName evidence="4">Dynein regulatory complex protein 10</fullName>
    </recommendedName>
</protein>
<dbReference type="EMBL" id="KI926439">
    <property type="protein sequence ID" value="ETW36069.1"/>
    <property type="molecule type" value="Genomic_DNA"/>
</dbReference>
<keyword evidence="9" id="KW-0966">Cell projection</keyword>